<protein>
    <submittedName>
        <fullName evidence="6">ABC transporter</fullName>
    </submittedName>
</protein>
<feature type="domain" description="ABC1 atypical kinase-like" evidence="5">
    <location>
        <begin position="80"/>
        <end position="314"/>
    </location>
</feature>
<dbReference type="SUPFAM" id="SSF56112">
    <property type="entry name" value="Protein kinase-like (PK-like)"/>
    <property type="match status" value="1"/>
</dbReference>
<evidence type="ECO:0000256" key="1">
    <source>
        <dbReference type="ARBA" id="ARBA00009670"/>
    </source>
</evidence>
<dbReference type="EMBL" id="NCXM01000039">
    <property type="protein sequence ID" value="OSC22374.1"/>
    <property type="molecule type" value="Genomic_DNA"/>
</dbReference>
<dbReference type="InterPro" id="IPR034646">
    <property type="entry name" value="ADCK3_dom"/>
</dbReference>
<dbReference type="OrthoDB" id="9795390at2"/>
<dbReference type="InterPro" id="IPR051409">
    <property type="entry name" value="Atypical_kinase_ADCK"/>
</dbReference>
<evidence type="ECO:0000256" key="2">
    <source>
        <dbReference type="ARBA" id="ARBA00022679"/>
    </source>
</evidence>
<dbReference type="AlphaFoldDB" id="A0A1X2KKT2"/>
<dbReference type="CDD" id="cd13970">
    <property type="entry name" value="ABC1_ADCK3"/>
    <property type="match status" value="1"/>
</dbReference>
<keyword evidence="4" id="KW-0067">ATP-binding</keyword>
<gene>
    <name evidence="6" type="ORF">B8W69_26370</name>
</gene>
<name>A0A1X2KKT2_9MYCO</name>
<dbReference type="PANTHER" id="PTHR43851:SF3">
    <property type="entry name" value="COENZYME Q8"/>
    <property type="match status" value="1"/>
</dbReference>
<dbReference type="Proteomes" id="UP000242320">
    <property type="component" value="Unassembled WGS sequence"/>
</dbReference>
<dbReference type="InterPro" id="IPR011009">
    <property type="entry name" value="Kinase-like_dom_sf"/>
</dbReference>
<dbReference type="GO" id="GO:0016740">
    <property type="term" value="F:transferase activity"/>
    <property type="evidence" value="ECO:0007669"/>
    <property type="project" value="UniProtKB-KW"/>
</dbReference>
<evidence type="ECO:0000313" key="7">
    <source>
        <dbReference type="Proteomes" id="UP000242320"/>
    </source>
</evidence>
<evidence type="ECO:0000259" key="5">
    <source>
        <dbReference type="Pfam" id="PF03109"/>
    </source>
</evidence>
<sequence length="454" mass="50206">MPLAGFTARAAGGRLIAGLREKSGDDGAVERFHERTAERYTELLGHSKGVLMKAGQILSMVDARALGTGGYWPYQKALARLQADAPPMHPTLVRQVLAEDLGSAVRHFAELSDEPIAAASVGQVHRAVLRDGRHVVVKVQYPGVAQAIRDDLANTELVATFLKFVTAAAGVRLDIRAVAREAAARIREEVDYRHEAATITKFSELYRGHPFIRIPEVIPDASGDQTLTMTYLDGMDYPAAQHADQDLRDTWAEIIARFQNANYRHANLVHADPHPGNYRFNTDGTVGFLDFGCTTIFPEKQRWLWVAFLRAAVEGRIDDSREWLTRLGILTAGSELTNAELQQWFSYTNYPMTAAQPVTFTPDAVARIVGGFFDARDRHHPVAKINVPPEHVFTSRIVLAFNSVAAGLQATLPIRAIFDDLDGVTEPITELGKLHHAWVRERGLPGALDHHDHP</sequence>
<accession>A0A1X2KKT2</accession>
<organism evidence="6 7">
    <name type="scientific">Mycolicibacterium vulneris</name>
    <dbReference type="NCBI Taxonomy" id="547163"/>
    <lineage>
        <taxon>Bacteria</taxon>
        <taxon>Bacillati</taxon>
        <taxon>Actinomycetota</taxon>
        <taxon>Actinomycetes</taxon>
        <taxon>Mycobacteriales</taxon>
        <taxon>Mycobacteriaceae</taxon>
        <taxon>Mycolicibacterium</taxon>
    </lineage>
</organism>
<dbReference type="Pfam" id="PF03109">
    <property type="entry name" value="ABC1"/>
    <property type="match status" value="1"/>
</dbReference>
<evidence type="ECO:0000256" key="4">
    <source>
        <dbReference type="ARBA" id="ARBA00022840"/>
    </source>
</evidence>
<dbReference type="PANTHER" id="PTHR43851">
    <property type="match status" value="1"/>
</dbReference>
<keyword evidence="7" id="KW-1185">Reference proteome</keyword>
<reference evidence="6 7" key="1">
    <citation type="submission" date="2017-04" db="EMBL/GenBank/DDBJ databases">
        <title>The new phylogeny of genus Mycobacterium.</title>
        <authorList>
            <person name="Tortoli E."/>
            <person name="Trovato A."/>
            <person name="Cirillo D.M."/>
        </authorList>
    </citation>
    <scope>NUCLEOTIDE SEQUENCE [LARGE SCALE GENOMIC DNA]</scope>
    <source>
        <strain evidence="6 7">DSM 45247</strain>
    </source>
</reference>
<dbReference type="GO" id="GO:0005524">
    <property type="term" value="F:ATP binding"/>
    <property type="evidence" value="ECO:0007669"/>
    <property type="project" value="UniProtKB-KW"/>
</dbReference>
<proteinExistence type="inferred from homology"/>
<evidence type="ECO:0000313" key="6">
    <source>
        <dbReference type="EMBL" id="OSC22374.1"/>
    </source>
</evidence>
<keyword evidence="3" id="KW-0547">Nucleotide-binding</keyword>
<comment type="caution">
    <text evidence="6">The sequence shown here is derived from an EMBL/GenBank/DDBJ whole genome shotgun (WGS) entry which is preliminary data.</text>
</comment>
<comment type="similarity">
    <text evidence="1">Belongs to the protein kinase superfamily. ADCK protein kinase family.</text>
</comment>
<dbReference type="InterPro" id="IPR004147">
    <property type="entry name" value="ABC1_dom"/>
</dbReference>
<evidence type="ECO:0000256" key="3">
    <source>
        <dbReference type="ARBA" id="ARBA00022741"/>
    </source>
</evidence>
<keyword evidence="2" id="KW-0808">Transferase</keyword>